<accession>A0ABP8JHB9</accession>
<comment type="caution">
    <text evidence="1">The sequence shown here is derived from an EMBL/GenBank/DDBJ whole genome shotgun (WGS) entry which is preliminary data.</text>
</comment>
<proteinExistence type="predicted"/>
<dbReference type="EMBL" id="BAABFX010000015">
    <property type="protein sequence ID" value="GAA4390746.1"/>
    <property type="molecule type" value="Genomic_DNA"/>
</dbReference>
<name>A0ABP8JHB9_9MICO</name>
<sequence length="80" mass="8242">MLGLHTSNRKSYPLGKTEHELPGLLHALMNRNVGSGPDVAMVGAAVTMAMVGTLHATPLATVRRLSGEVTACGCPAAAFN</sequence>
<evidence type="ECO:0000313" key="2">
    <source>
        <dbReference type="Proteomes" id="UP001500390"/>
    </source>
</evidence>
<gene>
    <name evidence="1" type="ORF">GCM10023153_08090</name>
</gene>
<dbReference type="Proteomes" id="UP001500390">
    <property type="component" value="Unassembled WGS sequence"/>
</dbReference>
<protein>
    <submittedName>
        <fullName evidence="1">Uncharacterized protein</fullName>
    </submittedName>
</protein>
<organism evidence="1 2">
    <name type="scientific">Ornithinibacter aureus</name>
    <dbReference type="NCBI Taxonomy" id="622664"/>
    <lineage>
        <taxon>Bacteria</taxon>
        <taxon>Bacillati</taxon>
        <taxon>Actinomycetota</taxon>
        <taxon>Actinomycetes</taxon>
        <taxon>Micrococcales</taxon>
        <taxon>Intrasporangiaceae</taxon>
        <taxon>Ornithinibacter</taxon>
    </lineage>
</organism>
<reference evidence="2" key="1">
    <citation type="journal article" date="2019" name="Int. J. Syst. Evol. Microbiol.">
        <title>The Global Catalogue of Microorganisms (GCM) 10K type strain sequencing project: providing services to taxonomists for standard genome sequencing and annotation.</title>
        <authorList>
            <consortium name="The Broad Institute Genomics Platform"/>
            <consortium name="The Broad Institute Genome Sequencing Center for Infectious Disease"/>
            <person name="Wu L."/>
            <person name="Ma J."/>
        </authorList>
    </citation>
    <scope>NUCLEOTIDE SEQUENCE [LARGE SCALE GENOMIC DNA]</scope>
    <source>
        <strain evidence="2">JCM 17738</strain>
    </source>
</reference>
<evidence type="ECO:0000313" key="1">
    <source>
        <dbReference type="EMBL" id="GAA4390746.1"/>
    </source>
</evidence>
<keyword evidence="2" id="KW-1185">Reference proteome</keyword>